<evidence type="ECO:0000256" key="7">
    <source>
        <dbReference type="ARBA" id="ARBA00038338"/>
    </source>
</evidence>
<dbReference type="EMBL" id="VKME01000037">
    <property type="protein sequence ID" value="MBE0131364.1"/>
    <property type="molecule type" value="Genomic_DNA"/>
</dbReference>
<evidence type="ECO:0000313" key="12">
    <source>
        <dbReference type="EMBL" id="MBE0131364.1"/>
    </source>
</evidence>
<dbReference type="GO" id="GO:0003677">
    <property type="term" value="F:DNA binding"/>
    <property type="evidence" value="ECO:0007669"/>
    <property type="project" value="UniProtKB-KW"/>
</dbReference>
<dbReference type="Gene3D" id="3.40.50.300">
    <property type="entry name" value="P-loop containing nucleotide triphosphate hydrolases"/>
    <property type="match status" value="1"/>
</dbReference>
<reference evidence="12" key="1">
    <citation type="submission" date="2019-07" db="EMBL/GenBank/DDBJ databases">
        <title>KPC-2 carbapenem resistent Enterobacterales isolates from Germany.</title>
        <authorList>
            <person name="Yao Y."/>
            <person name="Falgenhauer L."/>
            <person name="Imirzalioglu C."/>
            <person name="Chakraborty T."/>
        </authorList>
    </citation>
    <scope>NUCLEOTIDE SEQUENCE</scope>
    <source>
        <strain evidence="12">CA13304</strain>
    </source>
</reference>
<dbReference type="InterPro" id="IPR027417">
    <property type="entry name" value="P-loop_NTPase"/>
</dbReference>
<comment type="catalytic activity">
    <reaction evidence="10">
        <text>ATP + H2O = ADP + phosphate + H(+)</text>
        <dbReference type="Rhea" id="RHEA:13065"/>
        <dbReference type="ChEBI" id="CHEBI:15377"/>
        <dbReference type="ChEBI" id="CHEBI:15378"/>
        <dbReference type="ChEBI" id="CHEBI:30616"/>
        <dbReference type="ChEBI" id="CHEBI:43474"/>
        <dbReference type="ChEBI" id="CHEBI:456216"/>
    </reaction>
    <physiologicalReaction direction="left-to-right" evidence="10">
        <dbReference type="Rhea" id="RHEA:13066"/>
    </physiologicalReaction>
</comment>
<dbReference type="PANTHER" id="PTHR30050:SF4">
    <property type="entry name" value="ATP-BINDING PROTEIN RV3427C IN INSERTION SEQUENCE-RELATED"/>
    <property type="match status" value="1"/>
</dbReference>
<dbReference type="CDD" id="cd00009">
    <property type="entry name" value="AAA"/>
    <property type="match status" value="1"/>
</dbReference>
<evidence type="ECO:0000256" key="2">
    <source>
        <dbReference type="ARBA" id="ARBA00022705"/>
    </source>
</evidence>
<comment type="similarity">
    <text evidence="7">Belongs to the DnaC family.</text>
</comment>
<dbReference type="Proteomes" id="UP000656723">
    <property type="component" value="Unassembled WGS sequence"/>
</dbReference>
<dbReference type="NCBIfam" id="NF009043">
    <property type="entry name" value="PRK12377.1"/>
    <property type="match status" value="1"/>
</dbReference>
<dbReference type="InterPro" id="IPR003593">
    <property type="entry name" value="AAA+_ATPase"/>
</dbReference>
<evidence type="ECO:0000256" key="6">
    <source>
        <dbReference type="ARBA" id="ARBA00023125"/>
    </source>
</evidence>
<sequence>MKNIISSGGALERLKRIIPASVQPKFSTVEEWRAWQESEGRKRCEELEKLNQKSRTEKIFGRSGIQDLHRNCTFANYKVDVNSDSQRKAFSLAKSYAENFGTGFASFVFSGKPGTGKNHLAAAIGNHLLTGGRSVLVVTIPDLMLRVRECYDGGQSEASLLDDLCKVDLLVLDEVGIQRGSSGEKVILNQVIDRRLSSMRPVGVLTNLNHEGLLDALGVRVIDRLQMDGGMWVNFDWGSYRNNVSHLRIVK</sequence>
<dbReference type="RefSeq" id="WP_192479505.1">
    <property type="nucleotide sequence ID" value="NZ_VKME01000037.1"/>
</dbReference>
<keyword evidence="5" id="KW-0067">ATP-binding</keyword>
<evidence type="ECO:0000259" key="11">
    <source>
        <dbReference type="SMART" id="SM00382"/>
    </source>
</evidence>
<evidence type="ECO:0000256" key="10">
    <source>
        <dbReference type="ARBA" id="ARBA00048778"/>
    </source>
</evidence>
<evidence type="ECO:0000256" key="3">
    <source>
        <dbReference type="ARBA" id="ARBA00022741"/>
    </source>
</evidence>
<dbReference type="Pfam" id="PF01695">
    <property type="entry name" value="IstB_IS21"/>
    <property type="match status" value="1"/>
</dbReference>
<dbReference type="GO" id="GO:1990077">
    <property type="term" value="C:primosome complex"/>
    <property type="evidence" value="ECO:0007669"/>
    <property type="project" value="UniProtKB-KW"/>
</dbReference>
<accession>A0A8I0MQX7</accession>
<keyword evidence="2" id="KW-0235">DNA replication</keyword>
<proteinExistence type="inferred from homology"/>
<organism evidence="12 13">
    <name type="scientific">Citrobacter amalonaticus</name>
    <dbReference type="NCBI Taxonomy" id="35703"/>
    <lineage>
        <taxon>Bacteria</taxon>
        <taxon>Pseudomonadati</taxon>
        <taxon>Pseudomonadota</taxon>
        <taxon>Gammaproteobacteria</taxon>
        <taxon>Enterobacterales</taxon>
        <taxon>Enterobacteriaceae</taxon>
        <taxon>Citrobacter</taxon>
    </lineage>
</organism>
<dbReference type="GO" id="GO:0016787">
    <property type="term" value="F:hydrolase activity"/>
    <property type="evidence" value="ECO:0007669"/>
    <property type="project" value="UniProtKB-KW"/>
</dbReference>
<protein>
    <recommendedName>
        <fullName evidence="8">Replicative helicase loader DnaC</fullName>
    </recommendedName>
    <alternativeName>
        <fullName evidence="9">DNA replication protein DnaC</fullName>
    </alternativeName>
</protein>
<comment type="caution">
    <text evidence="12">The sequence shown here is derived from an EMBL/GenBank/DDBJ whole genome shotgun (WGS) entry which is preliminary data.</text>
</comment>
<evidence type="ECO:0000256" key="5">
    <source>
        <dbReference type="ARBA" id="ARBA00022840"/>
    </source>
</evidence>
<keyword evidence="1" id="KW-0639">Primosome</keyword>
<evidence type="ECO:0000256" key="4">
    <source>
        <dbReference type="ARBA" id="ARBA00022801"/>
    </source>
</evidence>
<dbReference type="GO" id="GO:0006269">
    <property type="term" value="P:DNA replication, synthesis of primer"/>
    <property type="evidence" value="ECO:0007669"/>
    <property type="project" value="UniProtKB-KW"/>
</dbReference>
<keyword evidence="6" id="KW-0238">DNA-binding</keyword>
<evidence type="ECO:0000256" key="8">
    <source>
        <dbReference type="ARBA" id="ARBA00044977"/>
    </source>
</evidence>
<dbReference type="PANTHER" id="PTHR30050">
    <property type="entry name" value="CHROMOSOMAL REPLICATION INITIATOR PROTEIN DNAA"/>
    <property type="match status" value="1"/>
</dbReference>
<evidence type="ECO:0000256" key="9">
    <source>
        <dbReference type="ARBA" id="ARBA00045009"/>
    </source>
</evidence>
<name>A0A8I0MQX7_CITAM</name>
<feature type="domain" description="AAA+ ATPase" evidence="11">
    <location>
        <begin position="103"/>
        <end position="228"/>
    </location>
</feature>
<evidence type="ECO:0000256" key="1">
    <source>
        <dbReference type="ARBA" id="ARBA00022515"/>
    </source>
</evidence>
<keyword evidence="3" id="KW-0547">Nucleotide-binding</keyword>
<gene>
    <name evidence="12" type="ORF">FOT72_25670</name>
</gene>
<evidence type="ECO:0000313" key="13">
    <source>
        <dbReference type="Proteomes" id="UP000656723"/>
    </source>
</evidence>
<dbReference type="GO" id="GO:0005524">
    <property type="term" value="F:ATP binding"/>
    <property type="evidence" value="ECO:0007669"/>
    <property type="project" value="UniProtKB-KW"/>
</dbReference>
<keyword evidence="4" id="KW-0378">Hydrolase</keyword>
<dbReference type="SUPFAM" id="SSF52540">
    <property type="entry name" value="P-loop containing nucleoside triphosphate hydrolases"/>
    <property type="match status" value="1"/>
</dbReference>
<dbReference type="InterPro" id="IPR002611">
    <property type="entry name" value="IstB_ATP-bd"/>
</dbReference>
<dbReference type="AlphaFoldDB" id="A0A8I0MQX7"/>
<dbReference type="SMART" id="SM00382">
    <property type="entry name" value="AAA"/>
    <property type="match status" value="1"/>
</dbReference>
<dbReference type="InterPro" id="IPR028350">
    <property type="entry name" value="DNAC/IstB-like"/>
</dbReference>
<dbReference type="FunFam" id="3.40.50.300:FF:000266">
    <property type="entry name" value="DNA replication protein DnaC"/>
    <property type="match status" value="1"/>
</dbReference>
<dbReference type="PIRSF" id="PIRSF003073">
    <property type="entry name" value="DNAC_TnpB_IstB"/>
    <property type="match status" value="1"/>
</dbReference>